<name>A0ABN7XMP1_GIGMA</name>
<evidence type="ECO:0000313" key="3">
    <source>
        <dbReference type="Proteomes" id="UP000789901"/>
    </source>
</evidence>
<proteinExistence type="predicted"/>
<gene>
    <name evidence="2" type="ORF">GMARGA_LOCUS44616</name>
</gene>
<accession>A0ABN7XMP1</accession>
<evidence type="ECO:0000256" key="1">
    <source>
        <dbReference type="SAM" id="MobiDB-lite"/>
    </source>
</evidence>
<feature type="non-terminal residue" evidence="2">
    <location>
        <position position="1"/>
    </location>
</feature>
<sequence length="101" mass="11867">GEEGEEDIFYIVQLCKLIRKLDQENKKKERSSKRQRKHKGNPSMTRIEVDQDHELFENLKIHLPAAPDLDDIRDNIWPNWALPSNYDDAELSAEFDAESED</sequence>
<feature type="compositionally biased region" description="Basic residues" evidence="1">
    <location>
        <begin position="28"/>
        <end position="40"/>
    </location>
</feature>
<evidence type="ECO:0000313" key="2">
    <source>
        <dbReference type="EMBL" id="CAG8855795.1"/>
    </source>
</evidence>
<feature type="region of interest" description="Disordered" evidence="1">
    <location>
        <begin position="23"/>
        <end position="47"/>
    </location>
</feature>
<protein>
    <submittedName>
        <fullName evidence="2">23934_t:CDS:1</fullName>
    </submittedName>
</protein>
<dbReference type="Proteomes" id="UP000789901">
    <property type="component" value="Unassembled WGS sequence"/>
</dbReference>
<keyword evidence="3" id="KW-1185">Reference proteome</keyword>
<organism evidence="2 3">
    <name type="scientific">Gigaspora margarita</name>
    <dbReference type="NCBI Taxonomy" id="4874"/>
    <lineage>
        <taxon>Eukaryota</taxon>
        <taxon>Fungi</taxon>
        <taxon>Fungi incertae sedis</taxon>
        <taxon>Mucoromycota</taxon>
        <taxon>Glomeromycotina</taxon>
        <taxon>Glomeromycetes</taxon>
        <taxon>Diversisporales</taxon>
        <taxon>Gigasporaceae</taxon>
        <taxon>Gigaspora</taxon>
    </lineage>
</organism>
<dbReference type="EMBL" id="CAJVQB010153254">
    <property type="protein sequence ID" value="CAG8855795.1"/>
    <property type="molecule type" value="Genomic_DNA"/>
</dbReference>
<reference evidence="2 3" key="1">
    <citation type="submission" date="2021-06" db="EMBL/GenBank/DDBJ databases">
        <authorList>
            <person name="Kallberg Y."/>
            <person name="Tangrot J."/>
            <person name="Rosling A."/>
        </authorList>
    </citation>
    <scope>NUCLEOTIDE SEQUENCE [LARGE SCALE GENOMIC DNA]</scope>
    <source>
        <strain evidence="2 3">120-4 pot B 10/14</strain>
    </source>
</reference>
<comment type="caution">
    <text evidence="2">The sequence shown here is derived from an EMBL/GenBank/DDBJ whole genome shotgun (WGS) entry which is preliminary data.</text>
</comment>